<evidence type="ECO:0000259" key="1">
    <source>
        <dbReference type="Pfam" id="PF13280"/>
    </source>
</evidence>
<comment type="caution">
    <text evidence="3">The sequence shown here is derived from an EMBL/GenBank/DDBJ whole genome shotgun (WGS) entry which is preliminary data.</text>
</comment>
<name>A0ABS3L670_9ENTE</name>
<dbReference type="PROSITE" id="PS52050">
    <property type="entry name" value="WYL"/>
    <property type="match status" value="1"/>
</dbReference>
<organism evidence="3 4">
    <name type="scientific">Candidatus Enterococcus moelleringii</name>
    <dbReference type="NCBI Taxonomy" id="2815325"/>
    <lineage>
        <taxon>Bacteria</taxon>
        <taxon>Bacillati</taxon>
        <taxon>Bacillota</taxon>
        <taxon>Bacilli</taxon>
        <taxon>Lactobacillales</taxon>
        <taxon>Enterococcaceae</taxon>
        <taxon>Enterococcus</taxon>
    </lineage>
</organism>
<dbReference type="RefSeq" id="WP_207671535.1">
    <property type="nucleotide sequence ID" value="NZ_JAFREM010000001.1"/>
</dbReference>
<evidence type="ECO:0000259" key="2">
    <source>
        <dbReference type="Pfam" id="PF25583"/>
    </source>
</evidence>
<proteinExistence type="predicted"/>
<keyword evidence="4" id="KW-1185">Reference proteome</keyword>
<reference evidence="3 4" key="1">
    <citation type="submission" date="2021-03" db="EMBL/GenBank/DDBJ databases">
        <title>Enterococcal diversity collection.</title>
        <authorList>
            <person name="Gilmore M.S."/>
            <person name="Schwartzman J."/>
            <person name="Van Tyne D."/>
            <person name="Martin M."/>
            <person name="Earl A.M."/>
            <person name="Manson A.L."/>
            <person name="Straub T."/>
            <person name="Salamzade R."/>
            <person name="Saavedra J."/>
            <person name="Lebreton F."/>
            <person name="Prichula J."/>
            <person name="Schaufler K."/>
            <person name="Gaca A."/>
            <person name="Sgardioli B."/>
            <person name="Wagenaar J."/>
            <person name="Strong T."/>
        </authorList>
    </citation>
    <scope>NUCLEOTIDE SEQUENCE [LARGE SCALE GENOMIC DNA]</scope>
    <source>
        <strain evidence="3 4">669A</strain>
    </source>
</reference>
<evidence type="ECO:0000313" key="3">
    <source>
        <dbReference type="EMBL" id="MBO1304590.1"/>
    </source>
</evidence>
<protein>
    <submittedName>
        <fullName evidence="3">WYL domain-containing protein</fullName>
    </submittedName>
</protein>
<dbReference type="Proteomes" id="UP000664601">
    <property type="component" value="Unassembled WGS sequence"/>
</dbReference>
<dbReference type="InterPro" id="IPR026881">
    <property type="entry name" value="WYL_dom"/>
</dbReference>
<dbReference type="InterPro" id="IPR057727">
    <property type="entry name" value="WCX_dom"/>
</dbReference>
<gene>
    <name evidence="3" type="ORF">JZO70_00335</name>
</gene>
<dbReference type="InterPro" id="IPR051534">
    <property type="entry name" value="CBASS_pafABC_assoc_protein"/>
</dbReference>
<feature type="domain" description="WYL" evidence="1">
    <location>
        <begin position="2"/>
        <end position="53"/>
    </location>
</feature>
<evidence type="ECO:0000313" key="4">
    <source>
        <dbReference type="Proteomes" id="UP000664601"/>
    </source>
</evidence>
<dbReference type="PANTHER" id="PTHR34580">
    <property type="match status" value="1"/>
</dbReference>
<feature type="domain" description="WCX" evidence="2">
    <location>
        <begin position="79"/>
        <end position="152"/>
    </location>
</feature>
<sequence length="161" mass="18790">MKIYYINGRGEEGWRSIEPMKLVFQQNQWYLFGFCRNKSDLRLFRLSRILQFQAVDENFERVSSIEEYFSQASESYSQKVTVELTADQTVKHRLVDIFGAEVVKQIGELVRVSVQLPIDDWLISFCLSLGPALKKVKPAKLQDQVAAAHQQAYQQLRRNQK</sequence>
<dbReference type="PANTHER" id="PTHR34580:SF1">
    <property type="entry name" value="PROTEIN PAFC"/>
    <property type="match status" value="1"/>
</dbReference>
<dbReference type="Pfam" id="PF13280">
    <property type="entry name" value="WYL"/>
    <property type="match status" value="1"/>
</dbReference>
<dbReference type="EMBL" id="JAFREM010000001">
    <property type="protein sequence ID" value="MBO1304590.1"/>
    <property type="molecule type" value="Genomic_DNA"/>
</dbReference>
<dbReference type="Pfam" id="PF25583">
    <property type="entry name" value="WCX"/>
    <property type="match status" value="1"/>
</dbReference>
<accession>A0ABS3L670</accession>